<dbReference type="GO" id="GO:0016853">
    <property type="term" value="F:isomerase activity"/>
    <property type="evidence" value="ECO:0007669"/>
    <property type="project" value="UniProtKB-KW"/>
</dbReference>
<organism evidence="1 2">
    <name type="scientific">Deinococcus radiopugnans</name>
    <dbReference type="NCBI Taxonomy" id="57497"/>
    <lineage>
        <taxon>Bacteria</taxon>
        <taxon>Thermotogati</taxon>
        <taxon>Deinococcota</taxon>
        <taxon>Deinococci</taxon>
        <taxon>Deinococcales</taxon>
        <taxon>Deinococcaceae</taxon>
        <taxon>Deinococcus</taxon>
    </lineage>
</organism>
<dbReference type="InterPro" id="IPR036237">
    <property type="entry name" value="Xyl_isomerase-like_sf"/>
</dbReference>
<evidence type="ECO:0000313" key="1">
    <source>
        <dbReference type="EMBL" id="AIZ43889.1"/>
    </source>
</evidence>
<reference evidence="2" key="1">
    <citation type="submission" date="2014-11" db="EMBL/GenBank/DDBJ databases">
        <title>Hymenobacter sp. DG25B genome submission.</title>
        <authorList>
            <person name="Jung H.-Y."/>
            <person name="Kim M.K."/>
            <person name="Srinivasan S."/>
            <person name="Lim S."/>
        </authorList>
    </citation>
    <scope>NUCLEOTIDE SEQUENCE [LARGE SCALE GENOMIC DNA]</scope>
    <source>
        <strain evidence="2">DY59</strain>
    </source>
</reference>
<dbReference type="Gene3D" id="3.20.20.150">
    <property type="entry name" value="Divalent-metal-dependent TIM barrel enzymes"/>
    <property type="match status" value="1"/>
</dbReference>
<protein>
    <submittedName>
        <fullName evidence="1">Xylose isomerase</fullName>
    </submittedName>
</protein>
<keyword evidence="1" id="KW-0413">Isomerase</keyword>
<proteinExistence type="predicted"/>
<dbReference type="EMBL" id="CP010028">
    <property type="protein sequence ID" value="AIZ43889.1"/>
    <property type="molecule type" value="Genomic_DNA"/>
</dbReference>
<dbReference type="KEGG" id="dsw:QR90_00150"/>
<dbReference type="RefSeq" id="WP_039681525.1">
    <property type="nucleotide sequence ID" value="NZ_CP010028.1"/>
</dbReference>
<evidence type="ECO:0000313" key="2">
    <source>
        <dbReference type="Proteomes" id="UP000030634"/>
    </source>
</evidence>
<accession>A0A0A7KFC0</accession>
<name>A0A0A7KFC0_9DEIO</name>
<dbReference type="Proteomes" id="UP000030634">
    <property type="component" value="Chromosome"/>
</dbReference>
<dbReference type="SUPFAM" id="SSF51658">
    <property type="entry name" value="Xylose isomerase-like"/>
    <property type="match status" value="1"/>
</dbReference>
<dbReference type="AlphaFoldDB" id="A0A0A7KFC0"/>
<gene>
    <name evidence="1" type="ORF">QR90_00150</name>
</gene>
<dbReference type="STRING" id="1182571.QR90_00150"/>
<dbReference type="HOGENOM" id="CLU_041665_0_0_0"/>
<sequence>MLVHGAHLTYCTNIHPASGMDGVRRSLDEYTVPLRARFSPDKPFGVGLRLSGEETVELLRGTALADFRAFLDERGLYVFTLNGFPYGPFHGQAVKAQVHAPDWRDPERVAYTLRLVDILAALLPEGQEGSISTSPLSYAAWIDAEDPQTWAVLTENVIQVIEALVRLREASGVFIHLDMEPEPDGLLQRSADLAAFYQDHLLRRGARLLAGRLGTDEERARAHLRDHFQACFDVCHVAVMYEDPAGALALYRDAGMQIGKIQLSSALRLPLPDDAQERAALATALAPFAEGTYLHQVVARTREGELKQYPDLPPALADIHDPDVTEWRVHFHVPVFLEQAGAFGSTQGALLGTLDLLRPELTGRHLEVETYTWDVLPPELKRPLGESIARELEWVQGVL</sequence>
<dbReference type="NCBIfam" id="NF035939">
    <property type="entry name" value="TIM_EboE"/>
    <property type="match status" value="1"/>
</dbReference>